<keyword evidence="3" id="KW-1185">Reference proteome</keyword>
<dbReference type="RefSeq" id="WP_390213100.1">
    <property type="nucleotide sequence ID" value="NZ_JBHLXJ010000013.1"/>
</dbReference>
<accession>A0ABV6IFP7</accession>
<protein>
    <submittedName>
        <fullName evidence="2">VOC family protein</fullName>
    </submittedName>
</protein>
<dbReference type="InterPro" id="IPR029068">
    <property type="entry name" value="Glyas_Bleomycin-R_OHBP_Dase"/>
</dbReference>
<gene>
    <name evidence="2" type="ORF">ACFFJH_12485</name>
</gene>
<evidence type="ECO:0000313" key="3">
    <source>
        <dbReference type="Proteomes" id="UP001589844"/>
    </source>
</evidence>
<feature type="domain" description="PhnB-like" evidence="1">
    <location>
        <begin position="4"/>
        <end position="138"/>
    </location>
</feature>
<comment type="caution">
    <text evidence="2">The sequence shown here is derived from an EMBL/GenBank/DDBJ whole genome shotgun (WGS) entry which is preliminary data.</text>
</comment>
<dbReference type="PANTHER" id="PTHR33990:SF1">
    <property type="entry name" value="PROTEIN YJDN"/>
    <property type="match status" value="1"/>
</dbReference>
<dbReference type="Pfam" id="PF06983">
    <property type="entry name" value="3-dmu-9_3-mt"/>
    <property type="match status" value="1"/>
</dbReference>
<evidence type="ECO:0000313" key="2">
    <source>
        <dbReference type="EMBL" id="MFC0350632.1"/>
    </source>
</evidence>
<reference evidence="2 3" key="1">
    <citation type="submission" date="2024-09" db="EMBL/GenBank/DDBJ databases">
        <authorList>
            <person name="Sun Q."/>
            <person name="Mori K."/>
        </authorList>
    </citation>
    <scope>NUCLEOTIDE SEQUENCE [LARGE SCALE GENOMIC DNA]</scope>
    <source>
        <strain evidence="2 3">CCM 8677</strain>
    </source>
</reference>
<dbReference type="EMBL" id="JBHLXJ010000013">
    <property type="protein sequence ID" value="MFC0350632.1"/>
    <property type="molecule type" value="Genomic_DNA"/>
</dbReference>
<sequence length="143" mass="16038">MARVSTYLNFPGNTEQAFIFYQSLFGGEFLSPPLRFKDMPPQAGQPPMDAAVANMIMHIELAIIGGHVIMATDAPASMGFTLKYGNNMCINLELDTRAEMRGLFQKLSENGHVEMQLSDMFWGAYFGIVVDQFGVRWMLNCEK</sequence>
<organism evidence="2 3">
    <name type="scientific">Undibacterium danionis</name>
    <dbReference type="NCBI Taxonomy" id="1812100"/>
    <lineage>
        <taxon>Bacteria</taxon>
        <taxon>Pseudomonadati</taxon>
        <taxon>Pseudomonadota</taxon>
        <taxon>Betaproteobacteria</taxon>
        <taxon>Burkholderiales</taxon>
        <taxon>Oxalobacteraceae</taxon>
        <taxon>Undibacterium</taxon>
    </lineage>
</organism>
<name>A0ABV6IFP7_9BURK</name>
<dbReference type="InterPro" id="IPR028973">
    <property type="entry name" value="PhnB-like"/>
</dbReference>
<evidence type="ECO:0000259" key="1">
    <source>
        <dbReference type="Pfam" id="PF06983"/>
    </source>
</evidence>
<dbReference type="Gene3D" id="3.10.180.10">
    <property type="entry name" value="2,3-Dihydroxybiphenyl 1,2-Dioxygenase, domain 1"/>
    <property type="match status" value="1"/>
</dbReference>
<dbReference type="Proteomes" id="UP001589844">
    <property type="component" value="Unassembled WGS sequence"/>
</dbReference>
<dbReference type="SUPFAM" id="SSF54593">
    <property type="entry name" value="Glyoxalase/Bleomycin resistance protein/Dihydroxybiphenyl dioxygenase"/>
    <property type="match status" value="1"/>
</dbReference>
<dbReference type="PANTHER" id="PTHR33990">
    <property type="entry name" value="PROTEIN YJDN-RELATED"/>
    <property type="match status" value="1"/>
</dbReference>
<dbReference type="CDD" id="cd06588">
    <property type="entry name" value="PhnB_like"/>
    <property type="match status" value="1"/>
</dbReference>
<proteinExistence type="predicted"/>